<reference evidence="1" key="1">
    <citation type="submission" date="2018-11" db="EMBL/GenBank/DDBJ databases">
        <authorList>
            <consortium name="Pathogen Informatics"/>
        </authorList>
    </citation>
    <scope>NUCLEOTIDE SEQUENCE</scope>
</reference>
<dbReference type="Proteomes" id="UP000784294">
    <property type="component" value="Unassembled WGS sequence"/>
</dbReference>
<gene>
    <name evidence="1" type="ORF">PXEA_LOCUS18151</name>
</gene>
<dbReference type="AlphaFoldDB" id="A0A3S5BYM6"/>
<sequence length="75" mass="8679">MANFRIAKLVLWLVQTDDADLARRRDSRRRPLLLYIAHVMLKCGAGGWREIGHGDWTRKQKLATQVPKMTIYGSK</sequence>
<dbReference type="EMBL" id="CAAALY010069184">
    <property type="protein sequence ID" value="VEL24711.1"/>
    <property type="molecule type" value="Genomic_DNA"/>
</dbReference>
<name>A0A3S5BYM6_9PLAT</name>
<organism evidence="1 2">
    <name type="scientific">Protopolystoma xenopodis</name>
    <dbReference type="NCBI Taxonomy" id="117903"/>
    <lineage>
        <taxon>Eukaryota</taxon>
        <taxon>Metazoa</taxon>
        <taxon>Spiralia</taxon>
        <taxon>Lophotrochozoa</taxon>
        <taxon>Platyhelminthes</taxon>
        <taxon>Monogenea</taxon>
        <taxon>Polyopisthocotylea</taxon>
        <taxon>Polystomatidea</taxon>
        <taxon>Polystomatidae</taxon>
        <taxon>Protopolystoma</taxon>
    </lineage>
</organism>
<proteinExistence type="predicted"/>
<evidence type="ECO:0000313" key="2">
    <source>
        <dbReference type="Proteomes" id="UP000784294"/>
    </source>
</evidence>
<comment type="caution">
    <text evidence="1">The sequence shown here is derived from an EMBL/GenBank/DDBJ whole genome shotgun (WGS) entry which is preliminary data.</text>
</comment>
<protein>
    <submittedName>
        <fullName evidence="1">Uncharacterized protein</fullName>
    </submittedName>
</protein>
<accession>A0A3S5BYM6</accession>
<keyword evidence="2" id="KW-1185">Reference proteome</keyword>
<evidence type="ECO:0000313" key="1">
    <source>
        <dbReference type="EMBL" id="VEL24711.1"/>
    </source>
</evidence>